<evidence type="ECO:0000256" key="2">
    <source>
        <dbReference type="ARBA" id="ARBA00012862"/>
    </source>
</evidence>
<gene>
    <name evidence="6" type="primary">rbsD</name>
    <name evidence="7" type="ORF">NS184_07545</name>
</gene>
<comment type="pathway">
    <text evidence="6">Carbohydrate metabolism; D-ribose degradation; D-ribose 5-phosphate from beta-D-ribopyranose: step 1/2.</text>
</comment>
<sequence>MKKSGILNADLNAAISRLGHGDLVVVADCGLPAPSGVPVVDLALVHGVPSFRDVVDALLAEVVFQDAFAAAERDGSSAGDWIDGRFPDVRTVPHDELKAMTARARLFVRTGEATPYANVVLACGVPF</sequence>
<comment type="subcellular location">
    <subcellularLocation>
        <location evidence="6">Cytoplasm</location>
    </subcellularLocation>
</comment>
<dbReference type="GO" id="GO:0048029">
    <property type="term" value="F:monosaccharide binding"/>
    <property type="evidence" value="ECO:0007669"/>
    <property type="project" value="InterPro"/>
</dbReference>
<dbReference type="GO" id="GO:0019303">
    <property type="term" value="P:D-ribose catabolic process"/>
    <property type="evidence" value="ECO:0007669"/>
    <property type="project" value="UniProtKB-UniRule"/>
</dbReference>
<protein>
    <recommendedName>
        <fullName evidence="2 6">D-ribose pyranase</fullName>
        <ecNumber evidence="2 6">5.4.99.62</ecNumber>
    </recommendedName>
</protein>
<dbReference type="GO" id="GO:0062193">
    <property type="term" value="F:D-ribose pyranase activity"/>
    <property type="evidence" value="ECO:0007669"/>
    <property type="project" value="UniProtKB-EC"/>
</dbReference>
<dbReference type="NCBIfam" id="NF008761">
    <property type="entry name" value="PRK11797.1"/>
    <property type="match status" value="1"/>
</dbReference>
<dbReference type="InterPro" id="IPR023750">
    <property type="entry name" value="RbsD-like_sf"/>
</dbReference>
<organism evidence="7 8">
    <name type="scientific">Curtobacterium luteum</name>
    <dbReference type="NCBI Taxonomy" id="33881"/>
    <lineage>
        <taxon>Bacteria</taxon>
        <taxon>Bacillati</taxon>
        <taxon>Actinomycetota</taxon>
        <taxon>Actinomycetes</taxon>
        <taxon>Micrococcales</taxon>
        <taxon>Microbacteriaceae</taxon>
        <taxon>Curtobacterium</taxon>
    </lineage>
</organism>
<accession>A0A175RVR8</accession>
<dbReference type="STRING" id="33881.NS184_07545"/>
<feature type="binding site" evidence="6">
    <location>
        <begin position="116"/>
        <end position="118"/>
    </location>
    <ligand>
        <name>substrate</name>
    </ligand>
</feature>
<name>A0A175RVR8_9MICO</name>
<dbReference type="UniPathway" id="UPA00916">
    <property type="reaction ID" value="UER00888"/>
</dbReference>
<dbReference type="GO" id="GO:0005829">
    <property type="term" value="C:cytosol"/>
    <property type="evidence" value="ECO:0007669"/>
    <property type="project" value="TreeGrafter"/>
</dbReference>
<comment type="similarity">
    <text evidence="6">Belongs to the RbsD / FucU family. RbsD subfamily.</text>
</comment>
<comment type="subunit">
    <text evidence="6">Homodecamer.</text>
</comment>
<keyword evidence="3 6" id="KW-0963">Cytoplasm</keyword>
<dbReference type="OrthoDB" id="9805009at2"/>
<dbReference type="GO" id="GO:0016872">
    <property type="term" value="F:intramolecular lyase activity"/>
    <property type="evidence" value="ECO:0007669"/>
    <property type="project" value="UniProtKB-UniRule"/>
</dbReference>
<dbReference type="InterPro" id="IPR007721">
    <property type="entry name" value="RbsD_FucU"/>
</dbReference>
<keyword evidence="4 6" id="KW-0413">Isomerase</keyword>
<evidence type="ECO:0000313" key="7">
    <source>
        <dbReference type="EMBL" id="KTR07533.1"/>
    </source>
</evidence>
<evidence type="ECO:0000256" key="5">
    <source>
        <dbReference type="ARBA" id="ARBA00023277"/>
    </source>
</evidence>
<evidence type="ECO:0000256" key="4">
    <source>
        <dbReference type="ARBA" id="ARBA00023235"/>
    </source>
</evidence>
<dbReference type="SUPFAM" id="SSF102546">
    <property type="entry name" value="RbsD-like"/>
    <property type="match status" value="1"/>
</dbReference>
<evidence type="ECO:0000256" key="1">
    <source>
        <dbReference type="ARBA" id="ARBA00000223"/>
    </source>
</evidence>
<dbReference type="Proteomes" id="UP000078252">
    <property type="component" value="Unassembled WGS sequence"/>
</dbReference>
<feature type="binding site" evidence="6">
    <location>
        <position position="94"/>
    </location>
    <ligand>
        <name>substrate</name>
    </ligand>
</feature>
<dbReference type="RefSeq" id="WP_058725498.1">
    <property type="nucleotide sequence ID" value="NZ_LDQC01000039.1"/>
</dbReference>
<dbReference type="PATRIC" id="fig|33881.3.peg.1819"/>
<dbReference type="PANTHER" id="PTHR37831">
    <property type="entry name" value="D-RIBOSE PYRANASE"/>
    <property type="match status" value="1"/>
</dbReference>
<dbReference type="Pfam" id="PF05025">
    <property type="entry name" value="RbsD_FucU"/>
    <property type="match status" value="1"/>
</dbReference>
<dbReference type="PANTHER" id="PTHR37831:SF1">
    <property type="entry name" value="D-RIBOSE PYRANASE"/>
    <property type="match status" value="1"/>
</dbReference>
<proteinExistence type="inferred from homology"/>
<dbReference type="HAMAP" id="MF_01661">
    <property type="entry name" value="D_rib_pyranase"/>
    <property type="match status" value="1"/>
</dbReference>
<dbReference type="EMBL" id="LDQC01000039">
    <property type="protein sequence ID" value="KTR07533.1"/>
    <property type="molecule type" value="Genomic_DNA"/>
</dbReference>
<dbReference type="AlphaFoldDB" id="A0A175RVR8"/>
<evidence type="ECO:0000256" key="3">
    <source>
        <dbReference type="ARBA" id="ARBA00022490"/>
    </source>
</evidence>
<evidence type="ECO:0000313" key="8">
    <source>
        <dbReference type="Proteomes" id="UP000078252"/>
    </source>
</evidence>
<dbReference type="EC" id="5.4.99.62" evidence="2 6"/>
<comment type="caution">
    <text evidence="7">The sequence shown here is derived from an EMBL/GenBank/DDBJ whole genome shotgun (WGS) entry which is preliminary data.</text>
</comment>
<dbReference type="InterPro" id="IPR023064">
    <property type="entry name" value="D-ribose_pyranase"/>
</dbReference>
<feature type="active site" description="Proton donor" evidence="6">
    <location>
        <position position="20"/>
    </location>
</feature>
<dbReference type="Gene3D" id="3.40.1650.10">
    <property type="entry name" value="RbsD-like domain"/>
    <property type="match status" value="1"/>
</dbReference>
<reference evidence="7 8" key="1">
    <citation type="journal article" date="2016" name="Front. Microbiol.">
        <title>Genomic Resource of Rice Seed Associated Bacteria.</title>
        <authorList>
            <person name="Midha S."/>
            <person name="Bansal K."/>
            <person name="Sharma S."/>
            <person name="Kumar N."/>
            <person name="Patil P.P."/>
            <person name="Chaudhry V."/>
            <person name="Patil P.B."/>
        </authorList>
    </citation>
    <scope>NUCLEOTIDE SEQUENCE [LARGE SCALE GENOMIC DNA]</scope>
    <source>
        <strain evidence="7 8">NS184</strain>
    </source>
</reference>
<evidence type="ECO:0000256" key="6">
    <source>
        <dbReference type="HAMAP-Rule" id="MF_01661"/>
    </source>
</evidence>
<comment type="catalytic activity">
    <reaction evidence="1 6">
        <text>beta-D-ribopyranose = beta-D-ribofuranose</text>
        <dbReference type="Rhea" id="RHEA:25432"/>
        <dbReference type="ChEBI" id="CHEBI:27476"/>
        <dbReference type="ChEBI" id="CHEBI:47002"/>
        <dbReference type="EC" id="5.4.99.62"/>
    </reaction>
</comment>
<comment type="function">
    <text evidence="6">Catalyzes the interconversion of beta-pyran and beta-furan forms of D-ribose.</text>
</comment>
<feature type="binding site" evidence="6">
    <location>
        <position position="28"/>
    </location>
    <ligand>
        <name>substrate</name>
    </ligand>
</feature>
<keyword evidence="5 6" id="KW-0119">Carbohydrate metabolism</keyword>